<dbReference type="InterPro" id="IPR011262">
    <property type="entry name" value="DNA-dir_RNA_pol_insert"/>
</dbReference>
<evidence type="ECO:0000256" key="3">
    <source>
        <dbReference type="ARBA" id="ARBA00015972"/>
    </source>
</evidence>
<evidence type="ECO:0000256" key="7">
    <source>
        <dbReference type="ARBA" id="ARBA00023163"/>
    </source>
</evidence>
<dbReference type="InterPro" id="IPR011263">
    <property type="entry name" value="DNA-dir_RNA_pol_RpoA/D/Rpb3"/>
</dbReference>
<accession>A0A532UZT2</accession>
<dbReference type="Gene3D" id="3.30.1360.10">
    <property type="entry name" value="RNA polymerase, RBP11-like subunit"/>
    <property type="match status" value="1"/>
</dbReference>
<dbReference type="InterPro" id="IPR011773">
    <property type="entry name" value="DNA-dir_RpoA"/>
</dbReference>
<dbReference type="Proteomes" id="UP000319619">
    <property type="component" value="Unassembled WGS sequence"/>
</dbReference>
<organism evidence="13 14">
    <name type="scientific">candidate division LCP-89 bacterium B3_LCP</name>
    <dbReference type="NCBI Taxonomy" id="2012998"/>
    <lineage>
        <taxon>Bacteria</taxon>
        <taxon>Pseudomonadati</taxon>
        <taxon>Bacteria division LCP-89</taxon>
    </lineage>
</organism>
<dbReference type="NCBIfam" id="TIGR02027">
    <property type="entry name" value="rpoA"/>
    <property type="match status" value="1"/>
</dbReference>
<dbReference type="Gene3D" id="1.10.150.20">
    <property type="entry name" value="5' to 3' exonuclease, C-terminal subdomain"/>
    <property type="match status" value="1"/>
</dbReference>
<dbReference type="GO" id="GO:0003899">
    <property type="term" value="F:DNA-directed RNA polymerase activity"/>
    <property type="evidence" value="ECO:0007669"/>
    <property type="project" value="UniProtKB-UniRule"/>
</dbReference>
<dbReference type="SMART" id="SM00662">
    <property type="entry name" value="RPOLD"/>
    <property type="match status" value="1"/>
</dbReference>
<evidence type="ECO:0000259" key="12">
    <source>
        <dbReference type="SMART" id="SM00662"/>
    </source>
</evidence>
<evidence type="ECO:0000256" key="11">
    <source>
        <dbReference type="HAMAP-Rule" id="MF_00059"/>
    </source>
</evidence>
<proteinExistence type="inferred from homology"/>
<comment type="domain">
    <text evidence="11">The N-terminal domain is essential for RNAP assembly and basal transcription, whereas the C-terminal domain is involved in interaction with transcriptional regulators and with upstream promoter elements.</text>
</comment>
<dbReference type="GO" id="GO:0006351">
    <property type="term" value="P:DNA-templated transcription"/>
    <property type="evidence" value="ECO:0007669"/>
    <property type="project" value="UniProtKB-UniRule"/>
</dbReference>
<comment type="catalytic activity">
    <reaction evidence="10 11">
        <text>RNA(n) + a ribonucleoside 5'-triphosphate = RNA(n+1) + diphosphate</text>
        <dbReference type="Rhea" id="RHEA:21248"/>
        <dbReference type="Rhea" id="RHEA-COMP:14527"/>
        <dbReference type="Rhea" id="RHEA-COMP:17342"/>
        <dbReference type="ChEBI" id="CHEBI:33019"/>
        <dbReference type="ChEBI" id="CHEBI:61557"/>
        <dbReference type="ChEBI" id="CHEBI:140395"/>
        <dbReference type="EC" id="2.7.7.6"/>
    </reaction>
</comment>
<evidence type="ECO:0000256" key="1">
    <source>
        <dbReference type="ARBA" id="ARBA00007123"/>
    </source>
</evidence>
<dbReference type="Pfam" id="PF01000">
    <property type="entry name" value="RNA_pol_A_bac"/>
    <property type="match status" value="1"/>
</dbReference>
<evidence type="ECO:0000256" key="8">
    <source>
        <dbReference type="ARBA" id="ARBA00032524"/>
    </source>
</evidence>
<dbReference type="GO" id="GO:0005737">
    <property type="term" value="C:cytoplasm"/>
    <property type="evidence" value="ECO:0007669"/>
    <property type="project" value="UniProtKB-ARBA"/>
</dbReference>
<name>A0A532UZT2_UNCL8</name>
<dbReference type="SUPFAM" id="SSF47789">
    <property type="entry name" value="C-terminal domain of RNA polymerase alpha subunit"/>
    <property type="match status" value="1"/>
</dbReference>
<evidence type="ECO:0000256" key="5">
    <source>
        <dbReference type="ARBA" id="ARBA00022679"/>
    </source>
</evidence>
<comment type="function">
    <text evidence="11">DNA-dependent RNA polymerase catalyzes the transcription of DNA into RNA using the four ribonucleoside triphosphates as substrates.</text>
</comment>
<dbReference type="NCBIfam" id="NF003513">
    <property type="entry name" value="PRK05182.1-2"/>
    <property type="match status" value="1"/>
</dbReference>
<feature type="domain" description="DNA-directed RNA polymerase RpoA/D/Rpb3-type" evidence="12">
    <location>
        <begin position="23"/>
        <end position="231"/>
    </location>
</feature>
<comment type="caution">
    <text evidence="13">The sequence shown here is derived from an EMBL/GenBank/DDBJ whole genome shotgun (WGS) entry which is preliminary data.</text>
</comment>
<keyword evidence="4 11" id="KW-0240">DNA-directed RNA polymerase</keyword>
<comment type="similarity">
    <text evidence="1 11">Belongs to the RNA polymerase alpha chain family.</text>
</comment>
<evidence type="ECO:0000256" key="6">
    <source>
        <dbReference type="ARBA" id="ARBA00022695"/>
    </source>
</evidence>
<dbReference type="FunFam" id="2.170.120.12:FF:000001">
    <property type="entry name" value="DNA-directed RNA polymerase subunit alpha"/>
    <property type="match status" value="1"/>
</dbReference>
<dbReference type="InterPro" id="IPR011260">
    <property type="entry name" value="RNAP_asu_C"/>
</dbReference>
<keyword evidence="5 11" id="KW-0808">Transferase</keyword>
<dbReference type="Pfam" id="PF03118">
    <property type="entry name" value="RNA_pol_A_CTD"/>
    <property type="match status" value="1"/>
</dbReference>
<dbReference type="CDD" id="cd06928">
    <property type="entry name" value="RNAP_alpha_NTD"/>
    <property type="match status" value="1"/>
</dbReference>
<dbReference type="EC" id="2.7.7.6" evidence="2 11"/>
<dbReference type="GO" id="GO:0046983">
    <property type="term" value="F:protein dimerization activity"/>
    <property type="evidence" value="ECO:0007669"/>
    <property type="project" value="InterPro"/>
</dbReference>
<dbReference type="Pfam" id="PF01193">
    <property type="entry name" value="RNA_pol_L"/>
    <property type="match status" value="1"/>
</dbReference>
<feature type="region of interest" description="Alpha N-terminal domain (alpha-NTD)" evidence="11">
    <location>
        <begin position="1"/>
        <end position="232"/>
    </location>
</feature>
<dbReference type="Gene3D" id="2.170.120.12">
    <property type="entry name" value="DNA-directed RNA polymerase, insert domain"/>
    <property type="match status" value="1"/>
</dbReference>
<dbReference type="GO" id="GO:0000428">
    <property type="term" value="C:DNA-directed RNA polymerase complex"/>
    <property type="evidence" value="ECO:0007669"/>
    <property type="project" value="UniProtKB-KW"/>
</dbReference>
<dbReference type="NCBIfam" id="NF003519">
    <property type="entry name" value="PRK05182.2-5"/>
    <property type="match status" value="1"/>
</dbReference>
<evidence type="ECO:0000256" key="2">
    <source>
        <dbReference type="ARBA" id="ARBA00012418"/>
    </source>
</evidence>
<keyword evidence="7 11" id="KW-0804">Transcription</keyword>
<evidence type="ECO:0000256" key="4">
    <source>
        <dbReference type="ARBA" id="ARBA00022478"/>
    </source>
</evidence>
<dbReference type="GO" id="GO:0003677">
    <property type="term" value="F:DNA binding"/>
    <property type="evidence" value="ECO:0007669"/>
    <property type="project" value="UniProtKB-UniRule"/>
</dbReference>
<evidence type="ECO:0000256" key="9">
    <source>
        <dbReference type="ARBA" id="ARBA00033070"/>
    </source>
</evidence>
<dbReference type="SUPFAM" id="SSF55257">
    <property type="entry name" value="RBP11-like subunits of RNA polymerase"/>
    <property type="match status" value="1"/>
</dbReference>
<feature type="region of interest" description="Alpha C-terminal domain (alpha-CTD)" evidence="11">
    <location>
        <begin position="251"/>
        <end position="331"/>
    </location>
</feature>
<keyword evidence="6 11" id="KW-0548">Nucleotidyltransferase</keyword>
<dbReference type="AlphaFoldDB" id="A0A532UZT2"/>
<comment type="subunit">
    <text evidence="11">Homodimer. The RNAP catalytic core consists of 2 alpha, 1 beta, 1 beta' and 1 omega subunit. When a sigma factor is associated with the core the holoenzyme is formed, which can initiate transcription.</text>
</comment>
<dbReference type="EMBL" id="NJBN01000005">
    <property type="protein sequence ID" value="TKJ40402.1"/>
    <property type="molecule type" value="Genomic_DNA"/>
</dbReference>
<reference evidence="13 14" key="1">
    <citation type="submission" date="2017-06" db="EMBL/GenBank/DDBJ databases">
        <title>Novel microbial phyla capable of carbon fixation and sulfur reduction in deep-sea sediments.</title>
        <authorList>
            <person name="Huang J."/>
            <person name="Baker B."/>
            <person name="Wang Y."/>
        </authorList>
    </citation>
    <scope>NUCLEOTIDE SEQUENCE [LARGE SCALE GENOMIC DNA]</scope>
    <source>
        <strain evidence="13">B3_LCP</strain>
    </source>
</reference>
<dbReference type="InterPro" id="IPR036603">
    <property type="entry name" value="RBP11-like"/>
</dbReference>
<evidence type="ECO:0000256" key="10">
    <source>
        <dbReference type="ARBA" id="ARBA00048552"/>
    </source>
</evidence>
<sequence length="331" mass="37254">MNGSSFQMPEAVELDEATYSATFGRFIVQPLERGYGVTVGNAMRRVLLESLTGAAIVSLKINGVLHEFTTIPGVVEDVSDIVLNLKAIRIKIMNRKPDKVILDLKGPTVFTAADVQKGNTDFEILNPDQHIATLEDDADFNMELIIRRGRGYIPADENRVPDQPIGTIPVDAIYSPIRNVTYSVENTRIGQRTDYEKLIFDITTDGSITPDDALSIAGRILKEHIQLFINFDIKAKDDEADQEIDEEALRIRKLLKKSVDELELSVRSANCLKEAKIRTISDLVEKDEAEMLKFKNFGRKSLTELTEILKEHGLEFGMDIERYLGPESKRR</sequence>
<dbReference type="InterPro" id="IPR036643">
    <property type="entry name" value="RNApol_insert_sf"/>
</dbReference>
<evidence type="ECO:0000313" key="14">
    <source>
        <dbReference type="Proteomes" id="UP000319619"/>
    </source>
</evidence>
<gene>
    <name evidence="11" type="primary">rpoA</name>
    <name evidence="13" type="ORF">CEE37_08760</name>
</gene>
<evidence type="ECO:0000313" key="13">
    <source>
        <dbReference type="EMBL" id="TKJ40402.1"/>
    </source>
</evidence>
<dbReference type="SUPFAM" id="SSF56553">
    <property type="entry name" value="Insert subdomain of RNA polymerase alpha subunit"/>
    <property type="match status" value="1"/>
</dbReference>
<protein>
    <recommendedName>
        <fullName evidence="3 11">DNA-directed RNA polymerase subunit alpha</fullName>
        <shortName evidence="11">RNAP subunit alpha</shortName>
        <ecNumber evidence="2 11">2.7.7.6</ecNumber>
    </recommendedName>
    <alternativeName>
        <fullName evidence="9 11">RNA polymerase subunit alpha</fullName>
    </alternativeName>
    <alternativeName>
        <fullName evidence="8 11">Transcriptase subunit alpha</fullName>
    </alternativeName>
</protein>
<dbReference type="HAMAP" id="MF_00059">
    <property type="entry name" value="RNApol_bact_RpoA"/>
    <property type="match status" value="1"/>
</dbReference>